<reference evidence="2" key="1">
    <citation type="journal article" date="2019" name="Genome Biol. Evol.">
        <title>Plastid Genomes and Proteins Illuminate the Evolution of Eustigmatophyte Algae and Their Bacterial Endosymbionts.</title>
        <authorList>
            <person name="Sevcikova T."/>
            <person name="Yurchenko T."/>
            <person name="Fawley K.P."/>
            <person name="Amaral R."/>
            <person name="Strnad H."/>
            <person name="Santos L.M."/>
            <person name="Fawley M.W."/>
            <person name="Elias M."/>
        </authorList>
    </citation>
    <scope>NUCLEOTIDE SEQUENCE</scope>
</reference>
<feature type="transmembrane region" description="Helical" evidence="1">
    <location>
        <begin position="37"/>
        <end position="58"/>
    </location>
</feature>
<dbReference type="Pfam" id="PF10693">
    <property type="entry name" value="DUF2499"/>
    <property type="match status" value="1"/>
</dbReference>
<dbReference type="PANTHER" id="PTHR33833">
    <property type="entry name" value="NUCLEOLAR-LIKE PROTEIN-RELATED"/>
    <property type="match status" value="1"/>
</dbReference>
<gene>
    <name evidence="2" type="primary">ycf49</name>
</gene>
<protein>
    <submittedName>
        <fullName evidence="2">Uncharacterized protein</fullName>
    </submittedName>
</protein>
<dbReference type="GeneID" id="38947707"/>
<keyword evidence="1" id="KW-0812">Transmembrane</keyword>
<keyword evidence="1" id="KW-1133">Transmembrane helix</keyword>
<feature type="transmembrane region" description="Helical" evidence="1">
    <location>
        <begin position="70"/>
        <end position="91"/>
    </location>
</feature>
<dbReference type="InterPro" id="IPR019634">
    <property type="entry name" value="Uncharacterised_Ycf49"/>
</dbReference>
<name>A0A451FMK7_9STRA</name>
<evidence type="ECO:0000256" key="1">
    <source>
        <dbReference type="SAM" id="Phobius"/>
    </source>
</evidence>
<dbReference type="AlphaFoldDB" id="A0A451FMK7"/>
<keyword evidence="2" id="KW-0934">Plastid</keyword>
<evidence type="ECO:0000313" key="2">
    <source>
        <dbReference type="EMBL" id="QAA11642.1"/>
    </source>
</evidence>
<dbReference type="PANTHER" id="PTHR33833:SF3">
    <property type="entry name" value="YCF49-LIKE PROTEIN"/>
    <property type="match status" value="1"/>
</dbReference>
<sequence length="97" mass="11371">MGSLSFSTWQIHQLCILDWVFAIECIWNFAVFKKSKIFLLISNTLIFFLISGICILNWHYSNNDSQLRWLINFQASFTLLANLICAIVLAIRYHLIK</sequence>
<geneLocation type="plastid" evidence="2"/>
<keyword evidence="1" id="KW-0472">Membrane</keyword>
<organism evidence="2">
    <name type="scientific">Eustigmatophyceae sp. Chic 10/23 P-6w</name>
    <dbReference type="NCBI Taxonomy" id="1446905"/>
    <lineage>
        <taxon>Eukaryota</taxon>
        <taxon>Sar</taxon>
        <taxon>Stramenopiles</taxon>
        <taxon>Ochrophyta</taxon>
        <taxon>Eustigmatophyceae</taxon>
    </lineage>
</organism>
<accession>A0A451FMK7</accession>
<dbReference type="RefSeq" id="YP_009550670.1">
    <property type="nucleotide sequence ID" value="NC_040296.1"/>
</dbReference>
<feature type="transmembrane region" description="Helical" evidence="1">
    <location>
        <begin position="6"/>
        <end position="30"/>
    </location>
</feature>
<dbReference type="EMBL" id="MK281454">
    <property type="protein sequence ID" value="QAA11642.1"/>
    <property type="molecule type" value="Genomic_DNA"/>
</dbReference>
<proteinExistence type="predicted"/>